<evidence type="ECO:0008006" key="4">
    <source>
        <dbReference type="Google" id="ProtNLM"/>
    </source>
</evidence>
<protein>
    <recommendedName>
        <fullName evidence="4">Lipoprotein</fullName>
    </recommendedName>
</protein>
<organism evidence="2 3">
    <name type="scientific">Thomasclavelia ramosa</name>
    <dbReference type="NCBI Taxonomy" id="1547"/>
    <lineage>
        <taxon>Bacteria</taxon>
        <taxon>Bacillati</taxon>
        <taxon>Bacillota</taxon>
        <taxon>Erysipelotrichia</taxon>
        <taxon>Erysipelotrichales</taxon>
        <taxon>Coprobacillaceae</taxon>
        <taxon>Thomasclavelia</taxon>
    </lineage>
</organism>
<dbReference type="SUPFAM" id="SSF82171">
    <property type="entry name" value="DPP6 N-terminal domain-like"/>
    <property type="match status" value="1"/>
</dbReference>
<evidence type="ECO:0000313" key="2">
    <source>
        <dbReference type="EMBL" id="RGD86458.1"/>
    </source>
</evidence>
<feature type="compositionally biased region" description="Polar residues" evidence="1">
    <location>
        <begin position="27"/>
        <end position="40"/>
    </location>
</feature>
<comment type="caution">
    <text evidence="2">The sequence shown here is derived from an EMBL/GenBank/DDBJ whole genome shotgun (WGS) entry which is preliminary data.</text>
</comment>
<accession>A0A3E3EGD1</accession>
<evidence type="ECO:0000256" key="1">
    <source>
        <dbReference type="SAM" id="MobiDB-lite"/>
    </source>
</evidence>
<dbReference type="Proteomes" id="UP000261032">
    <property type="component" value="Unassembled WGS sequence"/>
</dbReference>
<feature type="region of interest" description="Disordered" evidence="1">
    <location>
        <begin position="20"/>
        <end position="40"/>
    </location>
</feature>
<reference evidence="2 3" key="1">
    <citation type="submission" date="2018-08" db="EMBL/GenBank/DDBJ databases">
        <title>A genome reference for cultivated species of the human gut microbiota.</title>
        <authorList>
            <person name="Zou Y."/>
            <person name="Xue W."/>
            <person name="Luo G."/>
        </authorList>
    </citation>
    <scope>NUCLEOTIDE SEQUENCE [LARGE SCALE GENOMIC DNA]</scope>
    <source>
        <strain evidence="2 3">OM06-4</strain>
    </source>
</reference>
<evidence type="ECO:0000313" key="3">
    <source>
        <dbReference type="Proteomes" id="UP000261032"/>
    </source>
</evidence>
<proteinExistence type="predicted"/>
<dbReference type="RefSeq" id="WP_117580785.1">
    <property type="nucleotide sequence ID" value="NZ_CP176642.1"/>
</dbReference>
<dbReference type="PROSITE" id="PS51257">
    <property type="entry name" value="PROKAR_LIPOPROTEIN"/>
    <property type="match status" value="1"/>
</dbReference>
<sequence length="373" mass="42486">MKKIVLLLLSITLLSGCKNTSSKKDNVQQPDNNIHQPEQTSKNTIESLAIDNYIISDVAYNKDKLILLYSANGNTEISPSKIIVADSNNYTILKEIDDENLYINSQIVTFNKGFYINQGSDIIIYDYQLNVIKEIKLDSLPIKFSAHSNGSNIAISDDLSQIAYINSENRALTVRNIETKEEKDIYKLSDQVGNIMDFDQIYFCDEYIAFTGKYIYAKEFEIAGSNAYGRINIETSQIDFHEKNETTSKFYDGHMLIIDLMRVDDNDHGTGKTIIYDVKNNKLEEVKLDKSYNSFQLDFPSSNLIVSYNDIGRNNAKLILYQDKKNKVFDEGIPKEILESGSCYDNKKNMLIVYYLIPDGENVKSEIKGVNLS</sequence>
<gene>
    <name evidence="2" type="ORF">DXB93_04575</name>
</gene>
<name>A0A3E3EGD1_9FIRM</name>
<dbReference type="AlphaFoldDB" id="A0A3E3EGD1"/>
<dbReference type="EMBL" id="QUSL01000005">
    <property type="protein sequence ID" value="RGD86458.1"/>
    <property type="molecule type" value="Genomic_DNA"/>
</dbReference>